<feature type="compositionally biased region" description="Polar residues" evidence="5">
    <location>
        <begin position="881"/>
        <end position="902"/>
    </location>
</feature>
<evidence type="ECO:0000313" key="9">
    <source>
        <dbReference type="Proteomes" id="UP000887458"/>
    </source>
</evidence>
<feature type="compositionally biased region" description="Low complexity" evidence="5">
    <location>
        <begin position="18"/>
        <end position="28"/>
    </location>
</feature>
<comment type="caution">
    <text evidence="8">The sequence shown here is derived from an EMBL/GenBank/DDBJ whole genome shotgun (WGS) entry which is preliminary data.</text>
</comment>
<feature type="region of interest" description="Disordered" evidence="5">
    <location>
        <begin position="496"/>
        <end position="574"/>
    </location>
</feature>
<evidence type="ECO:0000256" key="5">
    <source>
        <dbReference type="SAM" id="MobiDB-lite"/>
    </source>
</evidence>
<dbReference type="InterPro" id="IPR057031">
    <property type="entry name" value="SFR19-like_C"/>
</dbReference>
<evidence type="ECO:0000256" key="4">
    <source>
        <dbReference type="PROSITE-ProRule" id="PRU00175"/>
    </source>
</evidence>
<reference evidence="8 9" key="1">
    <citation type="journal article" date="2018" name="J. Allergy Clin. Immunol.">
        <title>High-quality assembly of Dermatophagoides pteronyssinus genome and transcriptome reveals a wide range of novel allergens.</title>
        <authorList>
            <person name="Liu X.Y."/>
            <person name="Yang K.Y."/>
            <person name="Wang M.Q."/>
            <person name="Kwok J.S."/>
            <person name="Zeng X."/>
            <person name="Yang Z."/>
            <person name="Xiao X.J."/>
            <person name="Lau C.P."/>
            <person name="Li Y."/>
            <person name="Huang Z.M."/>
            <person name="Ba J.G."/>
            <person name="Yim A.K."/>
            <person name="Ouyang C.Y."/>
            <person name="Ngai S.M."/>
            <person name="Chan T.F."/>
            <person name="Leung E.L."/>
            <person name="Liu L."/>
            <person name="Liu Z.G."/>
            <person name="Tsui S.K."/>
        </authorList>
    </citation>
    <scope>NUCLEOTIDE SEQUENCE [LARGE SCALE GENOMIC DNA]</scope>
    <source>
        <strain evidence="8">Derp</strain>
    </source>
</reference>
<dbReference type="InterPro" id="IPR047157">
    <property type="entry name" value="PHRF1/Atg35"/>
</dbReference>
<feature type="compositionally biased region" description="Low complexity" evidence="5">
    <location>
        <begin position="508"/>
        <end position="531"/>
    </location>
</feature>
<feature type="region of interest" description="Disordered" evidence="5">
    <location>
        <begin position="279"/>
        <end position="348"/>
    </location>
</feature>
<dbReference type="PROSITE" id="PS01359">
    <property type="entry name" value="ZF_PHD_1"/>
    <property type="match status" value="1"/>
</dbReference>
<dbReference type="SUPFAM" id="SSF57903">
    <property type="entry name" value="FYVE/PHD zinc finger"/>
    <property type="match status" value="1"/>
</dbReference>
<reference evidence="8 9" key="2">
    <citation type="journal article" date="2022" name="Mol. Biol. Evol.">
        <title>Comparative Genomics Reveals Insights into the Divergent Evolution of Astigmatic Mites and Household Pest Adaptations.</title>
        <authorList>
            <person name="Xiong Q."/>
            <person name="Wan A.T."/>
            <person name="Liu X."/>
            <person name="Fung C.S."/>
            <person name="Xiao X."/>
            <person name="Malainual N."/>
            <person name="Hou J."/>
            <person name="Wang L."/>
            <person name="Wang M."/>
            <person name="Yang K.Y."/>
            <person name="Cui Y."/>
            <person name="Leung E.L."/>
            <person name="Nong W."/>
            <person name="Shin S.K."/>
            <person name="Au S.W."/>
            <person name="Jeong K.Y."/>
            <person name="Chew F.T."/>
            <person name="Hui J.H."/>
            <person name="Leung T.F."/>
            <person name="Tungtrongchitr A."/>
            <person name="Zhong N."/>
            <person name="Liu Z."/>
            <person name="Tsui S.K."/>
        </authorList>
    </citation>
    <scope>NUCLEOTIDE SEQUENCE [LARGE SCALE GENOMIC DNA]</scope>
    <source>
        <strain evidence="8">Derp</strain>
    </source>
</reference>
<sequence>MHNQDKSLKDDKDDIVESSSSTTTTTTSIINNEEFTSINLNHNNNNNNNDNEDTDDDNDDDDDDDDDDVTESDDNDSTDEIDDDNDDDDGDDTESDQENISTEIMMPLSPNSTPTCYICLNIFEGQDIGSPDSCETMHHFCLECIEEWGKQINTCPVDRKSFSFIIVRRTINGEIVMKVPIAKKSVLEIVTIDNDDVTYCEICGRCDREDRLLLCDGCDFGYHCECLVPPLETIPVDEWFCPDCFERLFGDDANEENNQRRLAQRRAIARTGTFERVRNRILARRSNVGTRTTKTKRKTKQRRRRRTTKKRKTTKTKTSNKTKTKRTRRRKYRKRTKKSKLSMKRLPAADPRSRLATRLGLVCKPKSPFGLPVSKPINQTRSLSEIRQFSGISGLSMFGYGLEMNHLSSYNDDLFDSGAVDGSSAGSLGLLTNTRHHIFVNNKSLIKTPTEPLSLQIRDSSNIDVLSEIMTSQEILHASSSDLSIARDGRVYLKAESSSSNNSIRQCPNNSSPNHSSSPPQSSTSTNNGNSCKNHSSDRRSSLSGNSYLSSSSSSSSSSSTAHQERTTHTDNISFIKPSPVVSLTIDNDDDDKNIDIEMYSDIESLQDDNNKDLDENHPDDTNDENDKNDGNNQLKQPQEPVAKQESNIEDDDKLLKIESDINQIQNLSESGEENSKNDTSIKNIETKGSKKSQQAKLKRRPSINDLFGDNSEDEDDRDEVNELKQLVAQQGGINVHFPIKMPIVLKTNFLSDKNKSSNNNDDDVPLSKKWVPIYPEMNETSKNSGPKWKAIGANSESSQKSKSESKEKFEKVHCDVDRKNEKSMNNNRSKLESKKQEISSKLQSSLRKVKDEENQDIFPDIIESVKIKKPIPKVKDETQTKIPTKQPDIQKNSPKNSTLSDTRIRTCKHGRPLAHKNKELSSSSTTTSAAKRSKTIETTISKPVHSKDYSSKKHEHSDLDYNHDDRYDRHRKFSKNEHPKLESKAIICPQPSSSSSNVKINQSSSNKNNNDNRLRDSSTKDESSSSAKKHRHHHHHHHHHRHHHRHKHDLENSSSGTISGHHHHSEEKKCVEKKSNLFQSYSKIDSKEIFAQGDKIIINVNFKKQEENQTIEKCDEPKKDVKLNKSNTIETMSPELSHSDDSLLGKLSDDSISSPINFHFDDDKSKTTLSSSDLKNVFSDELKFLPKIIPNSEKNNQTSASVITKNVENRIGNLSDFDDNDIFLNDDSFLPTPTQDESQSPVLMTNTVTRSKQSSTSAIKSTGEFQSAKTFETNLDMAKDSDFYDPELPLQSPDHSDHSKSPNMEKISFESTLKSSLLSISKDSIESSSRSNVAAKLASLSNFTQILEYAQTLKQQNHNSSNSKTGNISGKSQLKGASSTLKEKTTNHDIIEIVDMDVVSPNSLSPIESQTQSNHSSSLANVKEIWDQILKTNSSRLQSNSNSNIKSNGNAKSKHSKQPKGEFSDGQPTSAVDMVIKEKFLKKLNRQERVIEEVKLALKPYYQKKKINKDEYKNILRKAVPKICHSKSGEINPSKINKLVEAYIKHFRHIRKKS</sequence>
<feature type="compositionally biased region" description="Basic and acidic residues" evidence="5">
    <location>
        <begin position="1"/>
        <end position="12"/>
    </location>
</feature>
<feature type="compositionally biased region" description="Polar residues" evidence="5">
    <location>
        <begin position="29"/>
        <end position="42"/>
    </location>
</feature>
<dbReference type="InterPro" id="IPR001965">
    <property type="entry name" value="Znf_PHD"/>
</dbReference>
<feature type="domain" description="RING-type" evidence="7">
    <location>
        <begin position="116"/>
        <end position="159"/>
    </location>
</feature>
<organism evidence="8 9">
    <name type="scientific">Dermatophagoides pteronyssinus</name>
    <name type="common">European house dust mite</name>
    <dbReference type="NCBI Taxonomy" id="6956"/>
    <lineage>
        <taxon>Eukaryota</taxon>
        <taxon>Metazoa</taxon>
        <taxon>Ecdysozoa</taxon>
        <taxon>Arthropoda</taxon>
        <taxon>Chelicerata</taxon>
        <taxon>Arachnida</taxon>
        <taxon>Acari</taxon>
        <taxon>Acariformes</taxon>
        <taxon>Sarcoptiformes</taxon>
        <taxon>Astigmata</taxon>
        <taxon>Psoroptidia</taxon>
        <taxon>Analgoidea</taxon>
        <taxon>Pyroglyphidae</taxon>
        <taxon>Dermatophagoidinae</taxon>
        <taxon>Dermatophagoides</taxon>
    </lineage>
</organism>
<keyword evidence="3" id="KW-0862">Zinc</keyword>
<feature type="compositionally biased region" description="Low complexity" evidence="5">
    <location>
        <begin position="922"/>
        <end position="931"/>
    </location>
</feature>
<evidence type="ECO:0000256" key="1">
    <source>
        <dbReference type="ARBA" id="ARBA00022723"/>
    </source>
</evidence>
<feature type="compositionally biased region" description="Basic and acidic residues" evidence="5">
    <location>
        <begin position="830"/>
        <end position="839"/>
    </location>
</feature>
<name>A0ABQ8JP33_DERPT</name>
<dbReference type="Gene3D" id="3.30.40.10">
    <property type="entry name" value="Zinc/RING finger domain, C3HC4 (zinc finger)"/>
    <property type="match status" value="2"/>
</dbReference>
<dbReference type="PANTHER" id="PTHR12618:SF20">
    <property type="entry name" value="PHD AND RING FINGER DOMAIN-CONTAINING PROTEIN 1"/>
    <property type="match status" value="1"/>
</dbReference>
<feature type="region of interest" description="Disordered" evidence="5">
    <location>
        <begin position="1356"/>
        <end position="1384"/>
    </location>
</feature>
<proteinExistence type="predicted"/>
<dbReference type="Pfam" id="PF00628">
    <property type="entry name" value="PHD"/>
    <property type="match status" value="1"/>
</dbReference>
<evidence type="ECO:0000259" key="7">
    <source>
        <dbReference type="PROSITE" id="PS50089"/>
    </source>
</evidence>
<feature type="compositionally biased region" description="Polar residues" evidence="5">
    <location>
        <begin position="496"/>
        <end position="507"/>
    </location>
</feature>
<feature type="compositionally biased region" description="Acidic residues" evidence="5">
    <location>
        <begin position="50"/>
        <end position="97"/>
    </location>
</feature>
<protein>
    <submittedName>
        <fullName evidence="8">PHD and RING finger domain-containing protein 1</fullName>
    </submittedName>
</protein>
<feature type="region of interest" description="Disordered" evidence="5">
    <location>
        <begin position="1437"/>
        <end position="1469"/>
    </location>
</feature>
<dbReference type="SMART" id="SM00184">
    <property type="entry name" value="RING"/>
    <property type="match status" value="2"/>
</dbReference>
<feature type="compositionally biased region" description="Basic and acidic residues" evidence="5">
    <location>
        <begin position="946"/>
        <end position="984"/>
    </location>
</feature>
<accession>A0ABQ8JP33</accession>
<feature type="compositionally biased region" description="Basic residues" evidence="5">
    <location>
        <begin position="1028"/>
        <end position="1048"/>
    </location>
</feature>
<feature type="compositionally biased region" description="Polar residues" evidence="5">
    <location>
        <begin position="1356"/>
        <end position="1381"/>
    </location>
</feature>
<evidence type="ECO:0000259" key="6">
    <source>
        <dbReference type="PROSITE" id="PS50016"/>
    </source>
</evidence>
<dbReference type="PROSITE" id="PS50016">
    <property type="entry name" value="ZF_PHD_2"/>
    <property type="match status" value="1"/>
</dbReference>
<keyword evidence="1" id="KW-0479">Metal-binding</keyword>
<feature type="region of interest" description="Disordered" evidence="5">
    <location>
        <begin position="777"/>
        <end position="1072"/>
    </location>
</feature>
<feature type="compositionally biased region" description="Basic residues" evidence="5">
    <location>
        <begin position="906"/>
        <end position="916"/>
    </location>
</feature>
<evidence type="ECO:0000256" key="3">
    <source>
        <dbReference type="ARBA" id="ARBA00022833"/>
    </source>
</evidence>
<dbReference type="SUPFAM" id="SSF57850">
    <property type="entry name" value="RING/U-box"/>
    <property type="match status" value="1"/>
</dbReference>
<keyword evidence="9" id="KW-1185">Reference proteome</keyword>
<feature type="region of interest" description="Disordered" evidence="5">
    <location>
        <begin position="1281"/>
        <end position="1306"/>
    </location>
</feature>
<feature type="compositionally biased region" description="Basic and acidic residues" evidence="5">
    <location>
        <begin position="1011"/>
        <end position="1024"/>
    </location>
</feature>
<dbReference type="Pfam" id="PF23030">
    <property type="entry name" value="SCAF11-like_C"/>
    <property type="match status" value="1"/>
</dbReference>
<dbReference type="PROSITE" id="PS50089">
    <property type="entry name" value="ZF_RING_2"/>
    <property type="match status" value="1"/>
</dbReference>
<feature type="compositionally biased region" description="Low complexity" evidence="5">
    <location>
        <begin position="542"/>
        <end position="560"/>
    </location>
</feature>
<evidence type="ECO:0000256" key="2">
    <source>
        <dbReference type="ARBA" id="ARBA00022771"/>
    </source>
</evidence>
<feature type="region of interest" description="Disordered" evidence="5">
    <location>
        <begin position="668"/>
        <end position="722"/>
    </location>
</feature>
<dbReference type="Proteomes" id="UP000887458">
    <property type="component" value="Unassembled WGS sequence"/>
</dbReference>
<gene>
    <name evidence="8" type="primary">PHRF1</name>
    <name evidence="8" type="ORF">DERP_004444</name>
</gene>
<dbReference type="SMART" id="SM00249">
    <property type="entry name" value="PHD"/>
    <property type="match status" value="1"/>
</dbReference>
<feature type="compositionally biased region" description="Basic and acidic residues" evidence="5">
    <location>
        <begin position="609"/>
        <end position="630"/>
    </location>
</feature>
<feature type="region of interest" description="Disordered" evidence="5">
    <location>
        <begin position="603"/>
        <end position="651"/>
    </location>
</feature>
<feature type="domain" description="PHD-type" evidence="6">
    <location>
        <begin position="197"/>
        <end position="247"/>
    </location>
</feature>
<feature type="compositionally biased region" description="Acidic residues" evidence="5">
    <location>
        <begin position="711"/>
        <end position="720"/>
    </location>
</feature>
<dbReference type="CDD" id="cd15536">
    <property type="entry name" value="PHD_PHRF1"/>
    <property type="match status" value="1"/>
</dbReference>
<dbReference type="InterPro" id="IPR013083">
    <property type="entry name" value="Znf_RING/FYVE/PHD"/>
</dbReference>
<dbReference type="PANTHER" id="PTHR12618">
    <property type="entry name" value="PHD AND RING FINGER DOMAIN-CONTAINING PROTEIN 1"/>
    <property type="match status" value="1"/>
</dbReference>
<dbReference type="InterPro" id="IPR019787">
    <property type="entry name" value="Znf_PHD-finger"/>
</dbReference>
<dbReference type="InterPro" id="IPR001841">
    <property type="entry name" value="Znf_RING"/>
</dbReference>
<feature type="compositionally biased region" description="Low complexity" evidence="5">
    <location>
        <begin position="1437"/>
        <end position="1452"/>
    </location>
</feature>
<dbReference type="EMBL" id="NJHN03000029">
    <property type="protein sequence ID" value="KAH9424262.1"/>
    <property type="molecule type" value="Genomic_DNA"/>
</dbReference>
<feature type="region of interest" description="Disordered" evidence="5">
    <location>
        <begin position="1"/>
        <end position="108"/>
    </location>
</feature>
<evidence type="ECO:0000313" key="8">
    <source>
        <dbReference type="EMBL" id="KAH9424262.1"/>
    </source>
</evidence>
<feature type="compositionally biased region" description="Basic and acidic residues" evidence="5">
    <location>
        <begin position="800"/>
        <end position="823"/>
    </location>
</feature>
<keyword evidence="2 4" id="KW-0863">Zinc-finger</keyword>
<dbReference type="InterPro" id="IPR011011">
    <property type="entry name" value="Znf_FYVE_PHD"/>
</dbReference>
<feature type="compositionally biased region" description="Low complexity" evidence="5">
    <location>
        <begin position="993"/>
        <end position="1010"/>
    </location>
</feature>
<dbReference type="InterPro" id="IPR019786">
    <property type="entry name" value="Zinc_finger_PHD-type_CS"/>
</dbReference>
<feature type="compositionally biased region" description="Basic residues" evidence="5">
    <location>
        <begin position="293"/>
        <end position="343"/>
    </location>
</feature>